<reference evidence="3" key="1">
    <citation type="submission" date="2022-11" db="EMBL/GenBank/DDBJ databases">
        <title>Centuries of genome instability and evolution in soft-shell clam transmissible cancer (bioRxiv).</title>
        <authorList>
            <person name="Hart S.F.M."/>
            <person name="Yonemitsu M.A."/>
            <person name="Giersch R.M."/>
            <person name="Beal B.F."/>
            <person name="Arriagada G."/>
            <person name="Davis B.W."/>
            <person name="Ostrander E.A."/>
            <person name="Goff S.P."/>
            <person name="Metzger M.J."/>
        </authorList>
    </citation>
    <scope>NUCLEOTIDE SEQUENCE</scope>
    <source>
        <strain evidence="3">MELC-2E11</strain>
        <tissue evidence="3">Siphon/mantle</tissue>
    </source>
</reference>
<dbReference type="SMART" id="SM00174">
    <property type="entry name" value="RHO"/>
    <property type="match status" value="1"/>
</dbReference>
<keyword evidence="2" id="KW-0342">GTP-binding</keyword>
<dbReference type="Proteomes" id="UP001164746">
    <property type="component" value="Chromosome 3"/>
</dbReference>
<keyword evidence="1" id="KW-0547">Nucleotide-binding</keyword>
<dbReference type="PRINTS" id="PR00449">
    <property type="entry name" value="RASTRNSFRMNG"/>
</dbReference>
<dbReference type="InterPro" id="IPR001806">
    <property type="entry name" value="Small_GTPase"/>
</dbReference>
<dbReference type="SMART" id="SM00173">
    <property type="entry name" value="RAS"/>
    <property type="match status" value="1"/>
</dbReference>
<evidence type="ECO:0000256" key="2">
    <source>
        <dbReference type="ARBA" id="ARBA00023134"/>
    </source>
</evidence>
<dbReference type="SMART" id="SM00175">
    <property type="entry name" value="RAB"/>
    <property type="match status" value="1"/>
</dbReference>
<accession>A0ABY7DS13</accession>
<dbReference type="EMBL" id="CP111014">
    <property type="protein sequence ID" value="WAQ97745.1"/>
    <property type="molecule type" value="Genomic_DNA"/>
</dbReference>
<dbReference type="PROSITE" id="PS51421">
    <property type="entry name" value="RAS"/>
    <property type="match status" value="1"/>
</dbReference>
<name>A0ABY7DS13_MYAAR</name>
<dbReference type="InterPro" id="IPR003578">
    <property type="entry name" value="Small_GTPase_Rho"/>
</dbReference>
<dbReference type="InterPro" id="IPR005225">
    <property type="entry name" value="Small_GTP-bd"/>
</dbReference>
<dbReference type="SUPFAM" id="SSF52540">
    <property type="entry name" value="P-loop containing nucleoside triphosphate hydrolases"/>
    <property type="match status" value="1"/>
</dbReference>
<organism evidence="3 4">
    <name type="scientific">Mya arenaria</name>
    <name type="common">Soft-shell clam</name>
    <dbReference type="NCBI Taxonomy" id="6604"/>
    <lineage>
        <taxon>Eukaryota</taxon>
        <taxon>Metazoa</taxon>
        <taxon>Spiralia</taxon>
        <taxon>Lophotrochozoa</taxon>
        <taxon>Mollusca</taxon>
        <taxon>Bivalvia</taxon>
        <taxon>Autobranchia</taxon>
        <taxon>Heteroconchia</taxon>
        <taxon>Euheterodonta</taxon>
        <taxon>Imparidentia</taxon>
        <taxon>Neoheterodontei</taxon>
        <taxon>Myida</taxon>
        <taxon>Myoidea</taxon>
        <taxon>Myidae</taxon>
        <taxon>Mya</taxon>
    </lineage>
</organism>
<protein>
    <submittedName>
        <fullName evidence="3">RHOQ-like protein</fullName>
    </submittedName>
</protein>
<dbReference type="Gene3D" id="3.40.50.300">
    <property type="entry name" value="P-loop containing nucleotide triphosphate hydrolases"/>
    <property type="match status" value="1"/>
</dbReference>
<dbReference type="NCBIfam" id="TIGR00231">
    <property type="entry name" value="small_GTP"/>
    <property type="match status" value="1"/>
</dbReference>
<sequence>MQMDNASQTHTPASKMGMPDLLSAKRKEREVKCVIVGDGAVGKTSMLLSYTTGGIMMDYIPTCFDCYTVDMKVREKNYTMSIIDTAGQETYDRLRTLSYYDTDVFIVCFSVADEDSFQNIKTKWIPELRQYRPDTPFILVGTQCDHRVSKSDPKLSSVHCTSSFSTQTSMTSSELSNNAHETKVQCVPNGKAKSLARKSGAKQYLECSALEGVGIKEIFSSAMTVAVSPKRRRTPSFLKTIKSMFRKKDTEST</sequence>
<dbReference type="InterPro" id="IPR027417">
    <property type="entry name" value="P-loop_NTPase"/>
</dbReference>
<dbReference type="PROSITE" id="PS51419">
    <property type="entry name" value="RAB"/>
    <property type="match status" value="1"/>
</dbReference>
<dbReference type="CDD" id="cd00157">
    <property type="entry name" value="Rho"/>
    <property type="match status" value="1"/>
</dbReference>
<dbReference type="PANTHER" id="PTHR24072">
    <property type="entry name" value="RHO FAMILY GTPASE"/>
    <property type="match status" value="1"/>
</dbReference>
<evidence type="ECO:0000313" key="3">
    <source>
        <dbReference type="EMBL" id="WAQ97745.1"/>
    </source>
</evidence>
<evidence type="ECO:0000256" key="1">
    <source>
        <dbReference type="ARBA" id="ARBA00022741"/>
    </source>
</evidence>
<proteinExistence type="predicted"/>
<dbReference type="PROSITE" id="PS51420">
    <property type="entry name" value="RHO"/>
    <property type="match status" value="1"/>
</dbReference>
<dbReference type="Pfam" id="PF00071">
    <property type="entry name" value="Ras"/>
    <property type="match status" value="1"/>
</dbReference>
<gene>
    <name evidence="3" type="ORF">MAR_022118</name>
</gene>
<keyword evidence="4" id="KW-1185">Reference proteome</keyword>
<evidence type="ECO:0000313" key="4">
    <source>
        <dbReference type="Proteomes" id="UP001164746"/>
    </source>
</evidence>